<dbReference type="eggNOG" id="KOG1987">
    <property type="taxonomic scope" value="Eukaryota"/>
</dbReference>
<dbReference type="Pfam" id="PF22486">
    <property type="entry name" value="MATH_2"/>
    <property type="match status" value="2"/>
</dbReference>
<name>A0A022RKR6_ERYGU</name>
<dbReference type="PANTHER" id="PTHR46162">
    <property type="entry name" value="TRAF-LIKE FAMILY PROTEIN"/>
    <property type="match status" value="1"/>
</dbReference>
<evidence type="ECO:0000259" key="1">
    <source>
        <dbReference type="PROSITE" id="PS50144"/>
    </source>
</evidence>
<dbReference type="SMART" id="SM00061">
    <property type="entry name" value="MATH"/>
    <property type="match status" value="2"/>
</dbReference>
<dbReference type="PANTHER" id="PTHR46162:SF20">
    <property type="entry name" value="UBIQUITIN CARBOXYL-TERMINAL HYDROLASE 7-LIKE ISOFORM X1"/>
    <property type="match status" value="1"/>
</dbReference>
<protein>
    <recommendedName>
        <fullName evidence="1">MATH domain-containing protein</fullName>
    </recommendedName>
</protein>
<sequence length="301" mass="34060">MSVTTAADELANMETREASPAHFLIKIESFSLLEKCGIDKYETREFSAGEYKWKLIIYPNGDDDKAKDCNDYISVHVAVANTSSLPANWEVNAVFSIFLFNQISANYLSSLGRTRRFLGMKSEWGISKFISKKIMLDPSNGYLVNDTCVFGAEVFVINSETITECLHLKNVDIPYKRDWKIPNFSQLGDVWESEEFSTEDHKWKMCLYAKGNGEATRRGVSVYLEHVGTKSVKACFTIRIENQISDKHSWKKTGKLYITSPTRKKNETVIDIATINDPKNGFIVNDSCLLDIEISVLAVSQ</sequence>
<dbReference type="CDD" id="cd00121">
    <property type="entry name" value="MATH"/>
    <property type="match status" value="2"/>
</dbReference>
<feature type="domain" description="MATH" evidence="1">
    <location>
        <begin position="20"/>
        <end position="154"/>
    </location>
</feature>
<dbReference type="Proteomes" id="UP000030748">
    <property type="component" value="Unassembled WGS sequence"/>
</dbReference>
<dbReference type="SUPFAM" id="SSF49599">
    <property type="entry name" value="TRAF domain-like"/>
    <property type="match status" value="2"/>
</dbReference>
<dbReference type="EMBL" id="KI630370">
    <property type="protein sequence ID" value="EYU41012.1"/>
    <property type="molecule type" value="Genomic_DNA"/>
</dbReference>
<dbReference type="PhylomeDB" id="A0A022RKR6"/>
<evidence type="ECO:0000313" key="3">
    <source>
        <dbReference type="Proteomes" id="UP000030748"/>
    </source>
</evidence>
<accession>A0A022RKR6</accession>
<keyword evidence="3" id="KW-1185">Reference proteome</keyword>
<dbReference type="InterPro" id="IPR002083">
    <property type="entry name" value="MATH/TRAF_dom"/>
</dbReference>
<feature type="domain" description="MATH" evidence="1">
    <location>
        <begin position="174"/>
        <end position="294"/>
    </location>
</feature>
<gene>
    <name evidence="2" type="ORF">MIMGU_mgv1a023577mg</name>
</gene>
<reference evidence="2 3" key="1">
    <citation type="journal article" date="2013" name="Proc. Natl. Acad. Sci. U.S.A.">
        <title>Fine-scale variation in meiotic recombination in Mimulus inferred from population shotgun sequencing.</title>
        <authorList>
            <person name="Hellsten U."/>
            <person name="Wright K.M."/>
            <person name="Jenkins J."/>
            <person name="Shu S."/>
            <person name="Yuan Y."/>
            <person name="Wessler S.R."/>
            <person name="Schmutz J."/>
            <person name="Willis J.H."/>
            <person name="Rokhsar D.S."/>
        </authorList>
    </citation>
    <scope>NUCLEOTIDE SEQUENCE [LARGE SCALE GENOMIC DNA]</scope>
    <source>
        <strain evidence="3">cv. DUN x IM62</strain>
    </source>
</reference>
<evidence type="ECO:0000313" key="2">
    <source>
        <dbReference type="EMBL" id="EYU41012.1"/>
    </source>
</evidence>
<dbReference type="Gene3D" id="2.60.210.10">
    <property type="entry name" value="Apoptosis, Tumor Necrosis Factor Receptor Associated Protein 2, Chain A"/>
    <property type="match status" value="2"/>
</dbReference>
<dbReference type="InterPro" id="IPR008974">
    <property type="entry name" value="TRAF-like"/>
</dbReference>
<organism evidence="2 3">
    <name type="scientific">Erythranthe guttata</name>
    <name type="common">Yellow monkey flower</name>
    <name type="synonym">Mimulus guttatus</name>
    <dbReference type="NCBI Taxonomy" id="4155"/>
    <lineage>
        <taxon>Eukaryota</taxon>
        <taxon>Viridiplantae</taxon>
        <taxon>Streptophyta</taxon>
        <taxon>Embryophyta</taxon>
        <taxon>Tracheophyta</taxon>
        <taxon>Spermatophyta</taxon>
        <taxon>Magnoliopsida</taxon>
        <taxon>eudicotyledons</taxon>
        <taxon>Gunneridae</taxon>
        <taxon>Pentapetalae</taxon>
        <taxon>asterids</taxon>
        <taxon>lamiids</taxon>
        <taxon>Lamiales</taxon>
        <taxon>Phrymaceae</taxon>
        <taxon>Erythranthe</taxon>
    </lineage>
</organism>
<dbReference type="PROSITE" id="PS50144">
    <property type="entry name" value="MATH"/>
    <property type="match status" value="2"/>
</dbReference>
<proteinExistence type="predicted"/>
<dbReference type="AlphaFoldDB" id="A0A022RKR6"/>